<accession>A0A7R9WDY7</accession>
<dbReference type="AlphaFoldDB" id="A0A7R9WDY7"/>
<dbReference type="EMBL" id="HBED01038359">
    <property type="protein sequence ID" value="CAD8320888.1"/>
    <property type="molecule type" value="Transcribed_RNA"/>
</dbReference>
<proteinExistence type="predicted"/>
<name>A0A7R9WDY7_9STRA</name>
<reference evidence="1" key="1">
    <citation type="submission" date="2021-01" db="EMBL/GenBank/DDBJ databases">
        <authorList>
            <person name="Corre E."/>
            <person name="Pelletier E."/>
            <person name="Niang G."/>
            <person name="Scheremetjew M."/>
            <person name="Finn R."/>
            <person name="Kale V."/>
            <person name="Holt S."/>
            <person name="Cochrane G."/>
            <person name="Meng A."/>
            <person name="Brown T."/>
            <person name="Cohen L."/>
        </authorList>
    </citation>
    <scope>NUCLEOTIDE SEQUENCE</scope>
    <source>
        <strain evidence="1">CCMP147</strain>
    </source>
</reference>
<gene>
    <name evidence="1" type="ORF">TDUB1175_LOCUS19304</name>
</gene>
<organism evidence="1">
    <name type="scientific">Pseudictyota dubia</name>
    <dbReference type="NCBI Taxonomy" id="2749911"/>
    <lineage>
        <taxon>Eukaryota</taxon>
        <taxon>Sar</taxon>
        <taxon>Stramenopiles</taxon>
        <taxon>Ochrophyta</taxon>
        <taxon>Bacillariophyta</taxon>
        <taxon>Mediophyceae</taxon>
        <taxon>Biddulphiophycidae</taxon>
        <taxon>Eupodiscales</taxon>
        <taxon>Odontellaceae</taxon>
        <taxon>Pseudictyota</taxon>
    </lineage>
</organism>
<evidence type="ECO:0000313" key="1">
    <source>
        <dbReference type="EMBL" id="CAD8320888.1"/>
    </source>
</evidence>
<protein>
    <submittedName>
        <fullName evidence="1">Uncharacterized protein</fullName>
    </submittedName>
</protein>
<sequence length="331" mass="36904">MASCKVVVGKDGNVLSQRKAEVIRNNISTGCHSCMSNLCACESWWSTAVVSYCDGVNTADDDFGVNFRAPAAESRCNRRRTQSCPAWLANKSQKRVPEESEVVQSHTDNSDTVLSGIKNAVSCLKDCFCFPTRFLSRVCARLSPKRRNLHFRQEIAASSLVVIEENDEELHPAQVIESSRQVNTSGGFQIQLSDDSADQFYKSSSVPENSLVIEGRVVQGSRYRNAHSPCPFTSETTPSPELLAGRSRRNTTKQQMSPFESVSAIGGCEPLAVRRAILELRNATDHCIQSHYEDEFRKSALMREWRYIKRRITPDYAAAKPNLVRSKGTLT</sequence>